<dbReference type="FunFam" id="3.40.50.300:FF:001091">
    <property type="entry name" value="Probable disease resistance protein At1g61300"/>
    <property type="match status" value="1"/>
</dbReference>
<feature type="domain" description="Disease resistance protein At4g27190-like leucine-rich repeats" evidence="8">
    <location>
        <begin position="722"/>
        <end position="853"/>
    </location>
</feature>
<dbReference type="Gene3D" id="1.10.10.10">
    <property type="entry name" value="Winged helix-like DNA-binding domain superfamily/Winged helix DNA-binding domain"/>
    <property type="match status" value="1"/>
</dbReference>
<name>M4EDW7_BRACM</name>
<keyword evidence="3" id="KW-0677">Repeat</keyword>
<dbReference type="InterPro" id="IPR036388">
    <property type="entry name" value="WH-like_DNA-bd_sf"/>
</dbReference>
<keyword evidence="11" id="KW-1185">Reference proteome</keyword>
<evidence type="ECO:0000259" key="8">
    <source>
        <dbReference type="Pfam" id="PF23247"/>
    </source>
</evidence>
<organism evidence="10 11">
    <name type="scientific">Brassica campestris</name>
    <name type="common">Field mustard</name>
    <dbReference type="NCBI Taxonomy" id="3711"/>
    <lineage>
        <taxon>Eukaryota</taxon>
        <taxon>Viridiplantae</taxon>
        <taxon>Streptophyta</taxon>
        <taxon>Embryophyta</taxon>
        <taxon>Tracheophyta</taxon>
        <taxon>Spermatophyta</taxon>
        <taxon>Magnoliopsida</taxon>
        <taxon>eudicotyledons</taxon>
        <taxon>Gunneridae</taxon>
        <taxon>Pentapetalae</taxon>
        <taxon>rosids</taxon>
        <taxon>malvids</taxon>
        <taxon>Brassicales</taxon>
        <taxon>Brassicaceae</taxon>
        <taxon>Brassiceae</taxon>
        <taxon>Brassica</taxon>
    </lineage>
</organism>
<dbReference type="eggNOG" id="KOG4658">
    <property type="taxonomic scope" value="Eukaryota"/>
</dbReference>
<evidence type="ECO:0000256" key="5">
    <source>
        <dbReference type="ARBA" id="ARBA00022821"/>
    </source>
</evidence>
<dbReference type="InterPro" id="IPR050905">
    <property type="entry name" value="Plant_NBS-LRR"/>
</dbReference>
<dbReference type="GO" id="GO:0006952">
    <property type="term" value="P:defense response"/>
    <property type="evidence" value="ECO:0007669"/>
    <property type="project" value="UniProtKB-KW"/>
</dbReference>
<keyword evidence="6" id="KW-0067">ATP-binding</keyword>
<dbReference type="Proteomes" id="UP000011750">
    <property type="component" value="Chromosome A09"/>
</dbReference>
<dbReference type="KEGG" id="brp:103843137"/>
<dbReference type="Gene3D" id="1.10.8.430">
    <property type="entry name" value="Helical domain of apoptotic protease-activating factors"/>
    <property type="match status" value="1"/>
</dbReference>
<dbReference type="OrthoDB" id="664960at2759"/>
<evidence type="ECO:0000256" key="3">
    <source>
        <dbReference type="ARBA" id="ARBA00022737"/>
    </source>
</evidence>
<dbReference type="Pfam" id="PF00931">
    <property type="entry name" value="NB-ARC"/>
    <property type="match status" value="1"/>
</dbReference>
<dbReference type="HOGENOM" id="CLU_000427_4_0_1"/>
<dbReference type="PANTHER" id="PTHR33463:SF220">
    <property type="entry name" value="NB-ARC DOMAIN-CONTAINING PROTEIN"/>
    <property type="match status" value="1"/>
</dbReference>
<dbReference type="FunFam" id="1.10.10.10:FF:000322">
    <property type="entry name" value="Probable disease resistance protein At1g63360"/>
    <property type="match status" value="1"/>
</dbReference>
<dbReference type="SUPFAM" id="SSF52058">
    <property type="entry name" value="L domain-like"/>
    <property type="match status" value="1"/>
</dbReference>
<dbReference type="InterPro" id="IPR002182">
    <property type="entry name" value="NB-ARC"/>
</dbReference>
<dbReference type="InterPro" id="IPR057135">
    <property type="entry name" value="At4g27190-like_LRR"/>
</dbReference>
<dbReference type="AlphaFoldDB" id="M4EDW7"/>
<evidence type="ECO:0000256" key="4">
    <source>
        <dbReference type="ARBA" id="ARBA00022741"/>
    </source>
</evidence>
<evidence type="ECO:0000256" key="6">
    <source>
        <dbReference type="ARBA" id="ARBA00022840"/>
    </source>
</evidence>
<evidence type="ECO:0000313" key="11">
    <source>
        <dbReference type="Proteomes" id="UP000011750"/>
    </source>
</evidence>
<evidence type="ECO:0000256" key="1">
    <source>
        <dbReference type="ARBA" id="ARBA00008894"/>
    </source>
</evidence>
<keyword evidence="4" id="KW-0547">Nucleotide-binding</keyword>
<feature type="domain" description="NB-ARC" evidence="7">
    <location>
        <begin position="160"/>
        <end position="329"/>
    </location>
</feature>
<reference evidence="10" key="3">
    <citation type="submission" date="2023-03" db="UniProtKB">
        <authorList>
            <consortium name="EnsemblPlants"/>
        </authorList>
    </citation>
    <scope>IDENTIFICATION</scope>
    <source>
        <strain evidence="10">cv. Chiifu-401-42</strain>
    </source>
</reference>
<dbReference type="STRING" id="51351.M4EDW7"/>
<comment type="similarity">
    <text evidence="1">Belongs to the disease resistance NB-LRR family.</text>
</comment>
<dbReference type="OMA" id="LYICGHY"/>
<dbReference type="PRINTS" id="PR00364">
    <property type="entry name" value="DISEASERSIST"/>
</dbReference>
<proteinExistence type="inferred from homology"/>
<dbReference type="PANTHER" id="PTHR33463">
    <property type="entry name" value="NB-ARC DOMAIN-CONTAINING PROTEIN-RELATED"/>
    <property type="match status" value="1"/>
</dbReference>
<dbReference type="Pfam" id="PF23559">
    <property type="entry name" value="WHD_DRP"/>
    <property type="match status" value="1"/>
</dbReference>
<reference evidence="10 11" key="2">
    <citation type="journal article" date="2018" name="Hortic Res">
        <title>Improved Brassica rapa reference genome by single-molecule sequencing and chromosome conformation capture technologies.</title>
        <authorList>
            <person name="Zhang L."/>
            <person name="Cai X."/>
            <person name="Wu J."/>
            <person name="Liu M."/>
            <person name="Grob S."/>
            <person name="Cheng F."/>
            <person name="Liang J."/>
            <person name="Cai C."/>
            <person name="Liu Z."/>
            <person name="Liu B."/>
            <person name="Wang F."/>
            <person name="Li S."/>
            <person name="Liu F."/>
            <person name="Li X."/>
            <person name="Cheng L."/>
            <person name="Yang W."/>
            <person name="Li M.H."/>
            <person name="Grossniklaus U."/>
            <person name="Zheng H."/>
            <person name="Wang X."/>
        </authorList>
    </citation>
    <scope>NUCLEOTIDE SEQUENCE [LARGE SCALE GENOMIC DNA]</scope>
    <source>
        <strain evidence="10 11">cv. Chiifu-401-42</strain>
    </source>
</reference>
<dbReference type="EnsemblPlants" id="Bra026977.1">
    <property type="protein sequence ID" value="Bra026977.1-P"/>
    <property type="gene ID" value="Bra026977"/>
</dbReference>
<reference evidence="10 11" key="1">
    <citation type="journal article" date="2011" name="Nat. Genet.">
        <title>The genome of the mesopolyploid crop species Brassica rapa.</title>
        <authorList>
            <consortium name="Brassica rapa Genome Sequencing Project Consortium"/>
            <person name="Wang X."/>
            <person name="Wang H."/>
            <person name="Wang J."/>
            <person name="Sun R."/>
            <person name="Wu J."/>
            <person name="Liu S."/>
            <person name="Bai Y."/>
            <person name="Mun J.H."/>
            <person name="Bancroft I."/>
            <person name="Cheng F."/>
            <person name="Huang S."/>
            <person name="Li X."/>
            <person name="Hua W."/>
            <person name="Wang J."/>
            <person name="Wang X."/>
            <person name="Freeling M."/>
            <person name="Pires J.C."/>
            <person name="Paterson A.H."/>
            <person name="Chalhoub B."/>
            <person name="Wang B."/>
            <person name="Hayward A."/>
            <person name="Sharpe A.G."/>
            <person name="Park B.S."/>
            <person name="Weisshaar B."/>
            <person name="Liu B."/>
            <person name="Li B."/>
            <person name="Liu B."/>
            <person name="Tong C."/>
            <person name="Song C."/>
            <person name="Duran C."/>
            <person name="Peng C."/>
            <person name="Geng C."/>
            <person name="Koh C."/>
            <person name="Lin C."/>
            <person name="Edwards D."/>
            <person name="Mu D."/>
            <person name="Shen D."/>
            <person name="Soumpourou E."/>
            <person name="Li F."/>
            <person name="Fraser F."/>
            <person name="Conant G."/>
            <person name="Lassalle G."/>
            <person name="King G.J."/>
            <person name="Bonnema G."/>
            <person name="Tang H."/>
            <person name="Wang H."/>
            <person name="Belcram H."/>
            <person name="Zhou H."/>
            <person name="Hirakawa H."/>
            <person name="Abe H."/>
            <person name="Guo H."/>
            <person name="Wang H."/>
            <person name="Jin H."/>
            <person name="Parkin I.A."/>
            <person name="Batley J."/>
            <person name="Kim J.S."/>
            <person name="Just J."/>
            <person name="Li J."/>
            <person name="Xu J."/>
            <person name="Deng J."/>
            <person name="Kim J.A."/>
            <person name="Li J."/>
            <person name="Yu J."/>
            <person name="Meng J."/>
            <person name="Wang J."/>
            <person name="Min J."/>
            <person name="Poulain J."/>
            <person name="Wang J."/>
            <person name="Hatakeyama K."/>
            <person name="Wu K."/>
            <person name="Wang L."/>
            <person name="Fang L."/>
            <person name="Trick M."/>
            <person name="Links M.G."/>
            <person name="Zhao M."/>
            <person name="Jin M."/>
            <person name="Ramchiary N."/>
            <person name="Drou N."/>
            <person name="Berkman P.J."/>
            <person name="Cai Q."/>
            <person name="Huang Q."/>
            <person name="Li R."/>
            <person name="Tabata S."/>
            <person name="Cheng S."/>
            <person name="Zhang S."/>
            <person name="Zhang S."/>
            <person name="Huang S."/>
            <person name="Sato S."/>
            <person name="Sun S."/>
            <person name="Kwon S.J."/>
            <person name="Choi S.R."/>
            <person name="Lee T.H."/>
            <person name="Fan W."/>
            <person name="Zhao X."/>
            <person name="Tan X."/>
            <person name="Xu X."/>
            <person name="Wang Y."/>
            <person name="Qiu Y."/>
            <person name="Yin Y."/>
            <person name="Li Y."/>
            <person name="Du Y."/>
            <person name="Liao Y."/>
            <person name="Lim Y."/>
            <person name="Narusaka Y."/>
            <person name="Wang Y."/>
            <person name="Wang Z."/>
            <person name="Li Z."/>
            <person name="Wang Z."/>
            <person name="Xiong Z."/>
            <person name="Zhang Z."/>
        </authorList>
    </citation>
    <scope>NUCLEOTIDE SEQUENCE [LARGE SCALE GENOMIC DNA]</scope>
    <source>
        <strain evidence="10 11">cv. Chiifu-401-42</strain>
    </source>
</reference>
<sequence length="886" mass="101121">MGGCFSVSLSCDQVVNQVSQWLCLKGSYVHNLAENLASLEKAMGMLKAKRDDVQGRVNREEFTGHRQKLAQVKVWLTSVLTIESQYNELLNTSELELGRLCLCGFCSKNMKLSCSYGKKVIVMLREVESLISQGEFDVVTDAAPVAEGEELPIQSTVVGQETMLEMVWNRLMEDRVGLVGLHGMGGVGKTTLLMQINNRFSERGGGFDVVIWVVVSQNATVHKIQGIIGEKLGLGGKEWEEKSEMKRGQDIHNVLRKKKFVLLLDDIWEKVNLSRIGVPYPSKVSGSKVVFTTRSRDVCGRMGVDDPIEVRCLDTDKAWDLFKKKVGEITLGRHPDIPELARKVAGKCRGLPLALNVIGETMASKRSVQEWRRAVDVLTSSATEFSGMEDEILPILKYSYDSLDGEVTKSCFLYCSLFPEDDLIDKEILIEYWIGEGFIDEKEVREMALNQGYDILGTLVRACLLLEDDEDEREVKMHDVVRDMAMWIASDLGKHKERCIVQARAGIREIPKVKNWKDVRRISLMGNNIRTISESPDCPELTTVLLQRNHNLEEISDGFFQSMPKLLVLDLSYNVLRGLRVDMCNLVSLRYLNLSWTKISELHFGLYQLKMLTHLNLEETRYLERLEGISELSSLRTLKLRDSKVRLDTSLMKELQLLQHIEYITVNISSSTLVGETLFDDPRMGRCIKKVWIREKEPVKVLVLPDLDGLCYISIRSCKMLEEIKIEKTPWNKSLSSPCFSNLTQVDIQSCNGLKDLTWLLFAPNLTVLQVNKAIQLEEIISKEKAESVLENNIIPFQKLEFLYLTDLHELKSIYWNALPFQRLRELDIDGCPKLRKLPLNSKSVVNVEEFVIYCCHDKEWLERVEWEDEATRLRFLPSCNTPGFQ</sequence>
<dbReference type="Pfam" id="PF23247">
    <property type="entry name" value="LRR_RPS2"/>
    <property type="match status" value="1"/>
</dbReference>
<accession>M4EDW7</accession>
<dbReference type="Gene3D" id="3.40.50.300">
    <property type="entry name" value="P-loop containing nucleotide triphosphate hydrolases"/>
    <property type="match status" value="1"/>
</dbReference>
<evidence type="ECO:0000256" key="2">
    <source>
        <dbReference type="ARBA" id="ARBA00022614"/>
    </source>
</evidence>
<dbReference type="InterPro" id="IPR058922">
    <property type="entry name" value="WHD_DRP"/>
</dbReference>
<evidence type="ECO:0000259" key="7">
    <source>
        <dbReference type="Pfam" id="PF00931"/>
    </source>
</evidence>
<dbReference type="InterPro" id="IPR032675">
    <property type="entry name" value="LRR_dom_sf"/>
</dbReference>
<dbReference type="InterPro" id="IPR027417">
    <property type="entry name" value="P-loop_NTPase"/>
</dbReference>
<keyword evidence="5" id="KW-0611">Plant defense</keyword>
<dbReference type="SUPFAM" id="SSF52540">
    <property type="entry name" value="P-loop containing nucleoside triphosphate hydrolases"/>
    <property type="match status" value="1"/>
</dbReference>
<evidence type="ECO:0000259" key="9">
    <source>
        <dbReference type="Pfam" id="PF23559"/>
    </source>
</evidence>
<protein>
    <submittedName>
        <fullName evidence="10">Uncharacterized protein</fullName>
    </submittedName>
</protein>
<dbReference type="InterPro" id="IPR001611">
    <property type="entry name" value="Leu-rich_rpt"/>
</dbReference>
<feature type="domain" description="Disease resistance protein winged helix" evidence="9">
    <location>
        <begin position="417"/>
        <end position="485"/>
    </location>
</feature>
<dbReference type="GO" id="GO:0005524">
    <property type="term" value="F:ATP binding"/>
    <property type="evidence" value="ECO:0007669"/>
    <property type="project" value="UniProtKB-KW"/>
</dbReference>
<dbReference type="GO" id="GO:0043531">
    <property type="term" value="F:ADP binding"/>
    <property type="evidence" value="ECO:0007669"/>
    <property type="project" value="InterPro"/>
</dbReference>
<dbReference type="Pfam" id="PF13855">
    <property type="entry name" value="LRR_8"/>
    <property type="match status" value="1"/>
</dbReference>
<dbReference type="Gene3D" id="3.80.10.10">
    <property type="entry name" value="Ribonuclease Inhibitor"/>
    <property type="match status" value="2"/>
</dbReference>
<dbReference type="InParanoid" id="M4EDW7"/>
<dbReference type="InterPro" id="IPR042197">
    <property type="entry name" value="Apaf_helical"/>
</dbReference>
<evidence type="ECO:0000313" key="10">
    <source>
        <dbReference type="EnsemblPlants" id="Bra026977.1-P"/>
    </source>
</evidence>
<dbReference type="FunFam" id="1.10.8.430:FF:000003">
    <property type="entry name" value="Probable disease resistance protein At5g66910"/>
    <property type="match status" value="1"/>
</dbReference>
<keyword evidence="2" id="KW-0433">Leucine-rich repeat</keyword>
<dbReference type="Gramene" id="Bra026977.1">
    <property type="protein sequence ID" value="Bra026977.1-P"/>
    <property type="gene ID" value="Bra026977"/>
</dbReference>
<dbReference type="GeneID" id="103843137"/>